<dbReference type="EMBL" id="BSXW01005755">
    <property type="protein sequence ID" value="GMF52735.1"/>
    <property type="molecule type" value="Genomic_DNA"/>
</dbReference>
<name>A0A9W6Y4M1_9STRA</name>
<evidence type="ECO:0000313" key="2">
    <source>
        <dbReference type="EMBL" id="GMF52735.1"/>
    </source>
</evidence>
<proteinExistence type="predicted"/>
<dbReference type="AlphaFoldDB" id="A0A9W6Y4M1"/>
<evidence type="ECO:0000313" key="3">
    <source>
        <dbReference type="Proteomes" id="UP001165083"/>
    </source>
</evidence>
<sequence>MAAMAAKAGLVAATSDSRVLNLFRTSLIGSPSARRLDSIFGTTTSTWIVLFVGASPNKSPISSAGSISTSSSALTSSGTPPLRIAITAGSFDFSHAPSFFARESCRSDATTLLNLSSWINFSLISSQIAFFKSSTKSFSSTRTENALPATPTIAHKSFTIFPRAGRFWNEEEGRENFWRT</sequence>
<accession>A0A9W6Y4M1</accession>
<comment type="caution">
    <text evidence="2">The sequence shown here is derived from an EMBL/GenBank/DDBJ whole genome shotgun (WGS) entry which is preliminary data.</text>
</comment>
<dbReference type="Proteomes" id="UP001165083">
    <property type="component" value="Unassembled WGS sequence"/>
</dbReference>
<protein>
    <submittedName>
        <fullName evidence="2">Unnamed protein product</fullName>
    </submittedName>
</protein>
<organism evidence="2 3">
    <name type="scientific">Phytophthora lilii</name>
    <dbReference type="NCBI Taxonomy" id="2077276"/>
    <lineage>
        <taxon>Eukaryota</taxon>
        <taxon>Sar</taxon>
        <taxon>Stramenopiles</taxon>
        <taxon>Oomycota</taxon>
        <taxon>Peronosporomycetes</taxon>
        <taxon>Peronosporales</taxon>
        <taxon>Peronosporaceae</taxon>
        <taxon>Phytophthora</taxon>
    </lineage>
</organism>
<feature type="region of interest" description="Disordered" evidence="1">
    <location>
        <begin position="59"/>
        <end position="78"/>
    </location>
</feature>
<evidence type="ECO:0000256" key="1">
    <source>
        <dbReference type="SAM" id="MobiDB-lite"/>
    </source>
</evidence>
<gene>
    <name evidence="2" type="ORF">Plil01_001718300</name>
</gene>
<keyword evidence="3" id="KW-1185">Reference proteome</keyword>
<reference evidence="2" key="1">
    <citation type="submission" date="2023-04" db="EMBL/GenBank/DDBJ databases">
        <title>Phytophthora lilii NBRC 32176.</title>
        <authorList>
            <person name="Ichikawa N."/>
            <person name="Sato H."/>
            <person name="Tonouchi N."/>
        </authorList>
    </citation>
    <scope>NUCLEOTIDE SEQUENCE</scope>
    <source>
        <strain evidence="2">NBRC 32176</strain>
    </source>
</reference>